<name>A0A157SAX4_9BORD</name>
<gene>
    <name evidence="11 13" type="primary">mtgA</name>
    <name evidence="13" type="ORF">SAMEA3906487_00735</name>
</gene>
<dbReference type="GO" id="GO:0009252">
    <property type="term" value="P:peptidoglycan biosynthetic process"/>
    <property type="evidence" value="ECO:0007669"/>
    <property type="project" value="UniProtKB-UniRule"/>
</dbReference>
<dbReference type="STRING" id="123899.SAMEA3906487_00735"/>
<dbReference type="RefSeq" id="WP_025515496.1">
    <property type="nucleotide sequence ID" value="NZ_CP016340.1"/>
</dbReference>
<keyword evidence="6 11" id="KW-0133">Cell shape</keyword>
<dbReference type="GO" id="GO:0008360">
    <property type="term" value="P:regulation of cell shape"/>
    <property type="evidence" value="ECO:0007669"/>
    <property type="project" value="UniProtKB-KW"/>
</dbReference>
<dbReference type="InterPro" id="IPR001264">
    <property type="entry name" value="Glyco_trans_51"/>
</dbReference>
<dbReference type="GeneID" id="56587859"/>
<keyword evidence="8 11" id="KW-1133">Transmembrane helix</keyword>
<dbReference type="UniPathway" id="UPA00219"/>
<comment type="function">
    <text evidence="11">Peptidoglycan polymerase that catalyzes glycan chain elongation from lipid-linked precursors.</text>
</comment>
<dbReference type="PANTHER" id="PTHR30400:SF0">
    <property type="entry name" value="BIOSYNTHETIC PEPTIDOGLYCAN TRANSGLYCOSYLASE"/>
    <property type="match status" value="1"/>
</dbReference>
<keyword evidence="5 11" id="KW-0812">Transmembrane</keyword>
<dbReference type="GO" id="GO:0071555">
    <property type="term" value="P:cell wall organization"/>
    <property type="evidence" value="ECO:0007669"/>
    <property type="project" value="UniProtKB-KW"/>
</dbReference>
<keyword evidence="3 11" id="KW-0328">Glycosyltransferase</keyword>
<dbReference type="PATRIC" id="fig|123899.6.peg.708"/>
<evidence type="ECO:0000256" key="10">
    <source>
        <dbReference type="ARBA" id="ARBA00023316"/>
    </source>
</evidence>
<keyword evidence="2 11" id="KW-0997">Cell inner membrane</keyword>
<keyword evidence="10 11" id="KW-0961">Cell wall biogenesis/degradation</keyword>
<dbReference type="InterPro" id="IPR023346">
    <property type="entry name" value="Lysozyme-like_dom_sf"/>
</dbReference>
<evidence type="ECO:0000256" key="2">
    <source>
        <dbReference type="ARBA" id="ARBA00022519"/>
    </source>
</evidence>
<dbReference type="InterPro" id="IPR036950">
    <property type="entry name" value="PBP_transglycosylase"/>
</dbReference>
<evidence type="ECO:0000256" key="9">
    <source>
        <dbReference type="ARBA" id="ARBA00023136"/>
    </source>
</evidence>
<keyword evidence="1 11" id="KW-1003">Cell membrane</keyword>
<dbReference type="GO" id="GO:0016763">
    <property type="term" value="F:pentosyltransferase activity"/>
    <property type="evidence" value="ECO:0007669"/>
    <property type="project" value="InterPro"/>
</dbReference>
<dbReference type="PANTHER" id="PTHR30400">
    <property type="entry name" value="MONOFUNCTIONAL BIOSYNTHETIC PEPTIDOGLYCAN TRANSGLYCOSYLASE"/>
    <property type="match status" value="1"/>
</dbReference>
<comment type="pathway">
    <text evidence="11">Cell wall biogenesis; peptidoglycan biosynthesis.</text>
</comment>
<dbReference type="NCBIfam" id="TIGR02070">
    <property type="entry name" value="mono_pep_trsgly"/>
    <property type="match status" value="1"/>
</dbReference>
<comment type="subcellular location">
    <subcellularLocation>
        <location evidence="11">Cell inner membrane</location>
        <topology evidence="11">Single-pass membrane protein</topology>
    </subcellularLocation>
</comment>
<feature type="domain" description="Glycosyl transferase family 51" evidence="12">
    <location>
        <begin position="65"/>
        <end position="234"/>
    </location>
</feature>
<dbReference type="Gene3D" id="1.10.3810.10">
    <property type="entry name" value="Biosynthetic peptidoglycan transglycosylase-like"/>
    <property type="match status" value="1"/>
</dbReference>
<evidence type="ECO:0000256" key="6">
    <source>
        <dbReference type="ARBA" id="ARBA00022960"/>
    </source>
</evidence>
<proteinExistence type="inferred from homology"/>
<evidence type="ECO:0000259" key="12">
    <source>
        <dbReference type="Pfam" id="PF00912"/>
    </source>
</evidence>
<protein>
    <recommendedName>
        <fullName evidence="11">Biosynthetic peptidoglycan transglycosylase</fullName>
        <ecNumber evidence="11">2.4.99.28</ecNumber>
    </recommendedName>
    <alternativeName>
        <fullName evidence="11">Glycan polymerase</fullName>
    </alternativeName>
    <alternativeName>
        <fullName evidence="11">Peptidoglycan glycosyltransferase MtgA</fullName>
        <shortName evidence="11">PGT</shortName>
    </alternativeName>
</protein>
<keyword evidence="4 11" id="KW-0808">Transferase</keyword>
<dbReference type="InterPro" id="IPR011812">
    <property type="entry name" value="Pep_trsgly"/>
</dbReference>
<organism evidence="13 14">
    <name type="scientific">Bordetella trematum</name>
    <dbReference type="NCBI Taxonomy" id="123899"/>
    <lineage>
        <taxon>Bacteria</taxon>
        <taxon>Pseudomonadati</taxon>
        <taxon>Pseudomonadota</taxon>
        <taxon>Betaproteobacteria</taxon>
        <taxon>Burkholderiales</taxon>
        <taxon>Alcaligenaceae</taxon>
        <taxon>Bordetella</taxon>
    </lineage>
</organism>
<evidence type="ECO:0000256" key="1">
    <source>
        <dbReference type="ARBA" id="ARBA00022475"/>
    </source>
</evidence>
<comment type="catalytic activity">
    <reaction evidence="11">
        <text>[GlcNAc-(1-&gt;4)-Mur2Ac(oyl-L-Ala-gamma-D-Glu-L-Lys-D-Ala-D-Ala)](n)-di-trans,octa-cis-undecaprenyl diphosphate + beta-D-GlcNAc-(1-&gt;4)-Mur2Ac(oyl-L-Ala-gamma-D-Glu-L-Lys-D-Ala-D-Ala)-di-trans,octa-cis-undecaprenyl diphosphate = [GlcNAc-(1-&gt;4)-Mur2Ac(oyl-L-Ala-gamma-D-Glu-L-Lys-D-Ala-D-Ala)](n+1)-di-trans,octa-cis-undecaprenyl diphosphate + di-trans,octa-cis-undecaprenyl diphosphate + H(+)</text>
        <dbReference type="Rhea" id="RHEA:23708"/>
        <dbReference type="Rhea" id="RHEA-COMP:9602"/>
        <dbReference type="Rhea" id="RHEA-COMP:9603"/>
        <dbReference type="ChEBI" id="CHEBI:15378"/>
        <dbReference type="ChEBI" id="CHEBI:58405"/>
        <dbReference type="ChEBI" id="CHEBI:60033"/>
        <dbReference type="ChEBI" id="CHEBI:78435"/>
        <dbReference type="EC" id="2.4.99.28"/>
    </reaction>
</comment>
<evidence type="ECO:0000256" key="11">
    <source>
        <dbReference type="HAMAP-Rule" id="MF_00766"/>
    </source>
</evidence>
<dbReference type="Proteomes" id="UP000076825">
    <property type="component" value="Chromosome 1"/>
</dbReference>
<dbReference type="EC" id="2.4.99.28" evidence="11"/>
<dbReference type="GO" id="GO:0008955">
    <property type="term" value="F:peptidoglycan glycosyltransferase activity"/>
    <property type="evidence" value="ECO:0007669"/>
    <property type="project" value="UniProtKB-UniRule"/>
</dbReference>
<dbReference type="eggNOG" id="COG0744">
    <property type="taxonomic scope" value="Bacteria"/>
</dbReference>
<keyword evidence="14" id="KW-1185">Reference proteome</keyword>
<evidence type="ECO:0000256" key="3">
    <source>
        <dbReference type="ARBA" id="ARBA00022676"/>
    </source>
</evidence>
<reference evidence="13 14" key="1">
    <citation type="submission" date="2016-04" db="EMBL/GenBank/DDBJ databases">
        <authorList>
            <consortium name="Pathogen Informatics"/>
        </authorList>
    </citation>
    <scope>NUCLEOTIDE SEQUENCE [LARGE SCALE GENOMIC DNA]</scope>
    <source>
        <strain evidence="13 14">H044680328</strain>
    </source>
</reference>
<evidence type="ECO:0000313" key="14">
    <source>
        <dbReference type="Proteomes" id="UP000076825"/>
    </source>
</evidence>
<evidence type="ECO:0000313" key="13">
    <source>
        <dbReference type="EMBL" id="SAI67421.1"/>
    </source>
</evidence>
<sequence length="240" mass="27491">MAGRRPRSWFRLISGLIMALLCLLLIYELIMFGMVVWYAHRDPGSSAIMRQELAQLRETDPDAKLAYTWVPYDRISVSLKRAVVASEDANFTGHDGVEWEAIRRAWEYNQDQQSQGRSRMRGGSTITQQLAKNLFLSGSRSYLRKGQELVLTYMIEHTMTKERILELYLNVAEWGVGVFGAQAAARHYYGVSAAQLSPAQAARLAAMLPNPRYYDKHRNTAYLNSRTNTLLRRMRLVDIP</sequence>
<dbReference type="HAMAP" id="MF_00766">
    <property type="entry name" value="PGT_MtgA"/>
    <property type="match status" value="1"/>
</dbReference>
<dbReference type="GO" id="GO:0005886">
    <property type="term" value="C:plasma membrane"/>
    <property type="evidence" value="ECO:0007669"/>
    <property type="project" value="UniProtKB-SubCell"/>
</dbReference>
<keyword evidence="7 11" id="KW-0573">Peptidoglycan synthesis</keyword>
<feature type="transmembrane region" description="Helical" evidence="11">
    <location>
        <begin position="12"/>
        <end position="39"/>
    </location>
</feature>
<evidence type="ECO:0000256" key="4">
    <source>
        <dbReference type="ARBA" id="ARBA00022679"/>
    </source>
</evidence>
<dbReference type="EMBL" id="LT546645">
    <property type="protein sequence ID" value="SAI67421.1"/>
    <property type="molecule type" value="Genomic_DNA"/>
</dbReference>
<accession>A0A157SAX4</accession>
<evidence type="ECO:0000256" key="5">
    <source>
        <dbReference type="ARBA" id="ARBA00022692"/>
    </source>
</evidence>
<keyword evidence="9 11" id="KW-0472">Membrane</keyword>
<dbReference type="KEGG" id="btrm:SAMEA390648700735"/>
<dbReference type="OrthoDB" id="9766909at2"/>
<comment type="similarity">
    <text evidence="11">Belongs to the glycosyltransferase 51 family.</text>
</comment>
<evidence type="ECO:0000256" key="8">
    <source>
        <dbReference type="ARBA" id="ARBA00022989"/>
    </source>
</evidence>
<dbReference type="SUPFAM" id="SSF53955">
    <property type="entry name" value="Lysozyme-like"/>
    <property type="match status" value="1"/>
</dbReference>
<evidence type="ECO:0000256" key="7">
    <source>
        <dbReference type="ARBA" id="ARBA00022984"/>
    </source>
</evidence>
<dbReference type="GO" id="GO:0009274">
    <property type="term" value="C:peptidoglycan-based cell wall"/>
    <property type="evidence" value="ECO:0007669"/>
    <property type="project" value="InterPro"/>
</dbReference>
<dbReference type="Pfam" id="PF00912">
    <property type="entry name" value="Transgly"/>
    <property type="match status" value="1"/>
</dbReference>
<dbReference type="AlphaFoldDB" id="A0A157SAX4"/>